<dbReference type="NCBIfam" id="TIGR00401">
    <property type="entry name" value="msrA"/>
    <property type="match status" value="1"/>
</dbReference>
<comment type="caution">
    <text evidence="12">The sequence shown here is derived from an EMBL/GenBank/DDBJ whole genome shotgun (WGS) entry which is preliminary data.</text>
</comment>
<dbReference type="SUPFAM" id="SSF51316">
    <property type="entry name" value="Mss4-like"/>
    <property type="match status" value="1"/>
</dbReference>
<keyword evidence="4" id="KW-0560">Oxidoreductase</keyword>
<feature type="domain" description="MsrB" evidence="11">
    <location>
        <begin position="239"/>
        <end position="328"/>
    </location>
</feature>
<evidence type="ECO:0000313" key="12">
    <source>
        <dbReference type="EMBL" id="GFH52989.1"/>
    </source>
</evidence>
<evidence type="ECO:0000259" key="11">
    <source>
        <dbReference type="Pfam" id="PF01641"/>
    </source>
</evidence>
<comment type="similarity">
    <text evidence="1">Belongs to the MsrA Met sulfoxide reductase family.</text>
</comment>
<dbReference type="Gene3D" id="2.170.150.20">
    <property type="entry name" value="Peptide methionine sulfoxide reductase"/>
    <property type="match status" value="1"/>
</dbReference>
<dbReference type="InterPro" id="IPR002579">
    <property type="entry name" value="Met_Sox_Rdtase_MsrB_dom"/>
</dbReference>
<gene>
    <name evidence="12" type="ORF">CTEN210_09465</name>
</gene>
<dbReference type="EMBL" id="BLLK01000046">
    <property type="protein sequence ID" value="GFH52989.1"/>
    <property type="molecule type" value="Genomic_DNA"/>
</dbReference>
<keyword evidence="5" id="KW-0511">Multifunctional enzyme</keyword>
<reference evidence="12 13" key="1">
    <citation type="journal article" date="2021" name="Sci. Rep.">
        <title>The genome of the diatom Chaetoceros tenuissimus carries an ancient integrated fragment of an extant virus.</title>
        <authorList>
            <person name="Hongo Y."/>
            <person name="Kimura K."/>
            <person name="Takaki Y."/>
            <person name="Yoshida Y."/>
            <person name="Baba S."/>
            <person name="Kobayashi G."/>
            <person name="Nagasaki K."/>
            <person name="Hano T."/>
            <person name="Tomaru Y."/>
        </authorList>
    </citation>
    <scope>NUCLEOTIDE SEQUENCE [LARGE SCALE GENOMIC DNA]</scope>
    <source>
        <strain evidence="12 13">NIES-3715</strain>
    </source>
</reference>
<dbReference type="EC" id="1.8.4.11" evidence="3"/>
<comment type="catalytic activity">
    <reaction evidence="8">
        <text>L-methionyl-[protein] + [thioredoxin]-disulfide + H2O = L-methionyl-(S)-S-oxide-[protein] + [thioredoxin]-dithiol</text>
        <dbReference type="Rhea" id="RHEA:14217"/>
        <dbReference type="Rhea" id="RHEA-COMP:10698"/>
        <dbReference type="Rhea" id="RHEA-COMP:10700"/>
        <dbReference type="Rhea" id="RHEA-COMP:12313"/>
        <dbReference type="Rhea" id="RHEA-COMP:12315"/>
        <dbReference type="ChEBI" id="CHEBI:15377"/>
        <dbReference type="ChEBI" id="CHEBI:16044"/>
        <dbReference type="ChEBI" id="CHEBI:29950"/>
        <dbReference type="ChEBI" id="CHEBI:44120"/>
        <dbReference type="ChEBI" id="CHEBI:50058"/>
        <dbReference type="EC" id="1.8.4.11"/>
    </reaction>
</comment>
<proteinExistence type="inferred from homology"/>
<evidence type="ECO:0000313" key="13">
    <source>
        <dbReference type="Proteomes" id="UP001054902"/>
    </source>
</evidence>
<dbReference type="Pfam" id="PF01625">
    <property type="entry name" value="PMSR"/>
    <property type="match status" value="1"/>
</dbReference>
<keyword evidence="13" id="KW-1185">Reference proteome</keyword>
<dbReference type="AlphaFoldDB" id="A0AAD3CW54"/>
<dbReference type="Gene3D" id="3.30.1060.10">
    <property type="entry name" value="Peptide methionine sulphoxide reductase MsrA"/>
    <property type="match status" value="1"/>
</dbReference>
<dbReference type="InterPro" id="IPR050162">
    <property type="entry name" value="MsrA_MetSO_reductase"/>
</dbReference>
<evidence type="ECO:0000256" key="4">
    <source>
        <dbReference type="ARBA" id="ARBA00023002"/>
    </source>
</evidence>
<evidence type="ECO:0000256" key="9">
    <source>
        <dbReference type="ARBA" id="ARBA00048782"/>
    </source>
</evidence>
<sequence>MRTIYLLFHLPFSSRQCTSFSTFLASNNRLSRSLFHSIIGQDIEYSTSPKPSAHLIGYIEPSQLPKLERILKSAGFDNVYHEQNIQHDDVSKNEVIYRYRHVIASGMLKLVQDNDMTAIDLGEAPRYIPVQAGEENVLVENGWSFLDPDESEPMSAFDIDAANEEGQYKPKWGQADLSHENENRFHLSSLGFDIKRMSSDEVMNQSKDISNRSREVLLQGGTDIVNEKLTNNDIDLTGSIYDFDEGIFTCAIGNNPLFTTNDLSPLTASSGWLTFVRPISDDHIELVYSDKNAMDQRIEVIDAKSGCHLGHYFGEDGYCINASCLNFYSSQDTFAKINHPTSWNALHLCNDTLTKSEQIVKDILMRNVRYQEVILGAGCFWHVEYALRRLPGILDTTVGYAGGNIPSPTYEKVCKERTGHAEVIRVIFDPTILDFDKLLDCFLAMHDPTIVRAHGKRSKDGQYRSCIFVPDEEQKKFATNAIVRCQKQLGKVLSTQAATYSRNVTFFWTAEDRHQLHDQRVKKKTEDDLKTLSEVEWLLEYGRRSSSIWGSSESSIVDDSEDDGMARMMI</sequence>
<dbReference type="PANTHER" id="PTHR42799:SF2">
    <property type="entry name" value="MITOCHONDRIAL PEPTIDE METHIONINE SULFOXIDE REDUCTASE"/>
    <property type="match status" value="1"/>
</dbReference>
<dbReference type="InterPro" id="IPR011057">
    <property type="entry name" value="Mss4-like_sf"/>
</dbReference>
<evidence type="ECO:0000256" key="5">
    <source>
        <dbReference type="ARBA" id="ARBA00023268"/>
    </source>
</evidence>
<comment type="catalytic activity">
    <reaction evidence="9">
        <text>[thioredoxin]-disulfide + L-methionine + H2O = L-methionine (S)-S-oxide + [thioredoxin]-dithiol</text>
        <dbReference type="Rhea" id="RHEA:19993"/>
        <dbReference type="Rhea" id="RHEA-COMP:10698"/>
        <dbReference type="Rhea" id="RHEA-COMP:10700"/>
        <dbReference type="ChEBI" id="CHEBI:15377"/>
        <dbReference type="ChEBI" id="CHEBI:29950"/>
        <dbReference type="ChEBI" id="CHEBI:50058"/>
        <dbReference type="ChEBI" id="CHEBI:57844"/>
        <dbReference type="ChEBI" id="CHEBI:58772"/>
        <dbReference type="EC" id="1.8.4.11"/>
    </reaction>
</comment>
<dbReference type="Proteomes" id="UP001054902">
    <property type="component" value="Unassembled WGS sequence"/>
</dbReference>
<comment type="similarity">
    <text evidence="2">Belongs to the MsrB Met sulfoxide reductase family.</text>
</comment>
<evidence type="ECO:0000259" key="10">
    <source>
        <dbReference type="Pfam" id="PF01625"/>
    </source>
</evidence>
<dbReference type="GO" id="GO:0034599">
    <property type="term" value="P:cellular response to oxidative stress"/>
    <property type="evidence" value="ECO:0007669"/>
    <property type="project" value="TreeGrafter"/>
</dbReference>
<dbReference type="HAMAP" id="MF_01401">
    <property type="entry name" value="MsrA"/>
    <property type="match status" value="1"/>
</dbReference>
<dbReference type="PANTHER" id="PTHR42799">
    <property type="entry name" value="MITOCHONDRIAL PEPTIDE METHIONINE SULFOXIDE REDUCTASE"/>
    <property type="match status" value="1"/>
</dbReference>
<evidence type="ECO:0000256" key="2">
    <source>
        <dbReference type="ARBA" id="ARBA00007174"/>
    </source>
</evidence>
<dbReference type="InterPro" id="IPR002569">
    <property type="entry name" value="Met_Sox_Rdtase_MsrA_dom"/>
</dbReference>
<dbReference type="InterPro" id="IPR036509">
    <property type="entry name" value="Met_Sox_Rdtase_MsrA_sf"/>
</dbReference>
<name>A0AAD3CW54_9STRA</name>
<evidence type="ECO:0000256" key="1">
    <source>
        <dbReference type="ARBA" id="ARBA00005591"/>
    </source>
</evidence>
<evidence type="ECO:0000256" key="6">
    <source>
        <dbReference type="ARBA" id="ARBA00030273"/>
    </source>
</evidence>
<organism evidence="12 13">
    <name type="scientific">Chaetoceros tenuissimus</name>
    <dbReference type="NCBI Taxonomy" id="426638"/>
    <lineage>
        <taxon>Eukaryota</taxon>
        <taxon>Sar</taxon>
        <taxon>Stramenopiles</taxon>
        <taxon>Ochrophyta</taxon>
        <taxon>Bacillariophyta</taxon>
        <taxon>Coscinodiscophyceae</taxon>
        <taxon>Chaetocerotophycidae</taxon>
        <taxon>Chaetocerotales</taxon>
        <taxon>Chaetocerotaceae</taxon>
        <taxon>Chaetoceros</taxon>
    </lineage>
</organism>
<evidence type="ECO:0000256" key="3">
    <source>
        <dbReference type="ARBA" id="ARBA00012502"/>
    </source>
</evidence>
<feature type="domain" description="Peptide methionine sulphoxide reductase MsrA" evidence="10">
    <location>
        <begin position="373"/>
        <end position="522"/>
    </location>
</feature>
<dbReference type="GO" id="GO:0005737">
    <property type="term" value="C:cytoplasm"/>
    <property type="evidence" value="ECO:0007669"/>
    <property type="project" value="TreeGrafter"/>
</dbReference>
<evidence type="ECO:0000256" key="8">
    <source>
        <dbReference type="ARBA" id="ARBA00047806"/>
    </source>
</evidence>
<dbReference type="Pfam" id="PF01641">
    <property type="entry name" value="SelR"/>
    <property type="match status" value="1"/>
</dbReference>
<dbReference type="SUPFAM" id="SSF55068">
    <property type="entry name" value="Peptide methionine sulfoxide reductase"/>
    <property type="match status" value="1"/>
</dbReference>
<dbReference type="GO" id="GO:0033743">
    <property type="term" value="F:peptide-methionine (R)-S-oxide reductase activity"/>
    <property type="evidence" value="ECO:0007669"/>
    <property type="project" value="InterPro"/>
</dbReference>
<dbReference type="GO" id="GO:0008113">
    <property type="term" value="F:peptide-methionine (S)-S-oxide reductase activity"/>
    <property type="evidence" value="ECO:0007669"/>
    <property type="project" value="UniProtKB-EC"/>
</dbReference>
<accession>A0AAD3CW54</accession>
<protein>
    <recommendedName>
        <fullName evidence="3">peptide-methionine (S)-S-oxide reductase</fullName>
        <ecNumber evidence="3">1.8.4.11</ecNumber>
    </recommendedName>
    <alternativeName>
        <fullName evidence="7">Peptide-methionine (S)-S-oxide reductase</fullName>
    </alternativeName>
    <alternativeName>
        <fullName evidence="6">Protein-methionine-S-oxide reductase</fullName>
    </alternativeName>
</protein>
<evidence type="ECO:0000256" key="7">
    <source>
        <dbReference type="ARBA" id="ARBA00030643"/>
    </source>
</evidence>